<feature type="compositionally biased region" description="Basic and acidic residues" evidence="1">
    <location>
        <begin position="52"/>
        <end position="61"/>
    </location>
</feature>
<proteinExistence type="predicted"/>
<sequence>VLSRLATLYSIRVLQGTLSPEHASHLRRNRDHKPHDRPLPAAPAHPGKGHARRDLEGYRRV</sequence>
<protein>
    <submittedName>
        <fullName evidence="2">Uncharacterized protein</fullName>
    </submittedName>
</protein>
<name>A0A6J4QNU7_9ACTN</name>
<feature type="non-terminal residue" evidence="2">
    <location>
        <position position="1"/>
    </location>
</feature>
<evidence type="ECO:0000313" key="2">
    <source>
        <dbReference type="EMBL" id="CAA9450344.1"/>
    </source>
</evidence>
<evidence type="ECO:0000256" key="1">
    <source>
        <dbReference type="SAM" id="MobiDB-lite"/>
    </source>
</evidence>
<dbReference type="EMBL" id="CADCVD010000107">
    <property type="protein sequence ID" value="CAA9450344.1"/>
    <property type="molecule type" value="Genomic_DNA"/>
</dbReference>
<accession>A0A6J4QNU7</accession>
<reference evidence="2" key="1">
    <citation type="submission" date="2020-02" db="EMBL/GenBank/DDBJ databases">
        <authorList>
            <person name="Meier V. D."/>
        </authorList>
    </citation>
    <scope>NUCLEOTIDE SEQUENCE</scope>
    <source>
        <strain evidence="2">AVDCRST_MAG37</strain>
    </source>
</reference>
<feature type="region of interest" description="Disordered" evidence="1">
    <location>
        <begin position="18"/>
        <end position="61"/>
    </location>
</feature>
<organism evidence="2">
    <name type="scientific">uncultured Rubrobacteraceae bacterium</name>
    <dbReference type="NCBI Taxonomy" id="349277"/>
    <lineage>
        <taxon>Bacteria</taxon>
        <taxon>Bacillati</taxon>
        <taxon>Actinomycetota</taxon>
        <taxon>Rubrobacteria</taxon>
        <taxon>Rubrobacterales</taxon>
        <taxon>Rubrobacteraceae</taxon>
        <taxon>environmental samples</taxon>
    </lineage>
</organism>
<feature type="non-terminal residue" evidence="2">
    <location>
        <position position="61"/>
    </location>
</feature>
<dbReference type="AlphaFoldDB" id="A0A6J4QNU7"/>
<gene>
    <name evidence="2" type="ORF">AVDCRST_MAG37-2255</name>
</gene>